<keyword evidence="8" id="KW-1185">Reference proteome</keyword>
<feature type="domain" description="Pseudouridine synthase RsuA/RluA-like" evidence="5">
    <location>
        <begin position="74"/>
        <end position="214"/>
    </location>
</feature>
<dbReference type="Pfam" id="PF00849">
    <property type="entry name" value="PseudoU_synth_2"/>
    <property type="match status" value="1"/>
</dbReference>
<organism evidence="7 8">
    <name type="scientific">Cobetia marina</name>
    <name type="common">Deleya marina</name>
    <dbReference type="NCBI Taxonomy" id="28258"/>
    <lineage>
        <taxon>Bacteria</taxon>
        <taxon>Pseudomonadati</taxon>
        <taxon>Pseudomonadota</taxon>
        <taxon>Gammaproteobacteria</taxon>
        <taxon>Oceanospirillales</taxon>
        <taxon>Halomonadaceae</taxon>
        <taxon>Cobetia</taxon>
    </lineage>
</organism>
<evidence type="ECO:0000256" key="3">
    <source>
        <dbReference type="ARBA" id="ARBA00023235"/>
    </source>
</evidence>
<keyword evidence="3" id="KW-0413">Isomerase</keyword>
<evidence type="ECO:0000259" key="5">
    <source>
        <dbReference type="Pfam" id="PF00849"/>
    </source>
</evidence>
<keyword evidence="2 4" id="KW-0694">RNA-binding</keyword>
<reference evidence="7 8" key="1">
    <citation type="submission" date="2024-02" db="EMBL/GenBank/DDBJ databases">
        <title>Bacteria isolated from the canopy kelp, Nereocystis luetkeana.</title>
        <authorList>
            <person name="Pfister C.A."/>
            <person name="Younker I.T."/>
            <person name="Light S.H."/>
        </authorList>
    </citation>
    <scope>NUCLEOTIDE SEQUENCE [LARGE SCALE GENOMIC DNA]</scope>
    <source>
        <strain evidence="7 8">TI.5.07</strain>
    </source>
</reference>
<dbReference type="InterPro" id="IPR020103">
    <property type="entry name" value="PsdUridine_synth_cat_dom_sf"/>
</dbReference>
<evidence type="ECO:0000259" key="6">
    <source>
        <dbReference type="Pfam" id="PF01479"/>
    </source>
</evidence>
<dbReference type="InterPro" id="IPR020094">
    <property type="entry name" value="TruA/RsuA/RluB/E/F_N"/>
</dbReference>
<name>A0ABU9GGV4_COBMA</name>
<evidence type="ECO:0000256" key="4">
    <source>
        <dbReference type="PROSITE-ProRule" id="PRU00182"/>
    </source>
</evidence>
<dbReference type="InterPro" id="IPR002942">
    <property type="entry name" value="S4_RNA-bd"/>
</dbReference>
<dbReference type="InterPro" id="IPR050343">
    <property type="entry name" value="RsuA_PseudoU_synthase"/>
</dbReference>
<dbReference type="PANTHER" id="PTHR47683">
    <property type="entry name" value="PSEUDOURIDINE SYNTHASE FAMILY PROTEIN-RELATED"/>
    <property type="match status" value="1"/>
</dbReference>
<sequence length="262" mass="28872">MRLDRWLTRQPQLNRRLALHALAAGRVRINGQTVRDPLHEVGPFDAIALTADALADNDATPGEIRLQAPRRPRHVLLNKPAGVVTACHDPEHPTVIDVLRDSLESRGEDDGWLEEIHHVGRLDRATTGALLLTNDGDVSSRISDAGLDGPAKRYRMGLEQPLSEAAQAEAISRVAQGVLLANDARPTLPARLEFLAADEARLTLHEGRHHHVKRLWRTLGNRVVWLHRESVAGLSVAGLAVGDWRELTRDECLRLGAALAHE</sequence>
<dbReference type="CDD" id="cd00165">
    <property type="entry name" value="S4"/>
    <property type="match status" value="1"/>
</dbReference>
<dbReference type="EMBL" id="JBAKAP010000008">
    <property type="protein sequence ID" value="MEL0616919.1"/>
    <property type="molecule type" value="Genomic_DNA"/>
</dbReference>
<dbReference type="InterPro" id="IPR042092">
    <property type="entry name" value="PsdUridine_s_RsuA/RluB/E/F_cat"/>
</dbReference>
<dbReference type="PROSITE" id="PS50889">
    <property type="entry name" value="S4"/>
    <property type="match status" value="1"/>
</dbReference>
<feature type="domain" description="RNA-binding S4" evidence="6">
    <location>
        <begin position="1"/>
        <end position="47"/>
    </location>
</feature>
<proteinExistence type="inferred from homology"/>
<dbReference type="InterPro" id="IPR018496">
    <property type="entry name" value="PsdUridine_synth_RsuA/RluB_CS"/>
</dbReference>
<dbReference type="Gene3D" id="3.30.70.580">
    <property type="entry name" value="Pseudouridine synthase I, catalytic domain, N-terminal subdomain"/>
    <property type="match status" value="1"/>
</dbReference>
<comment type="caution">
    <text evidence="7">The sequence shown here is derived from an EMBL/GenBank/DDBJ whole genome shotgun (WGS) entry which is preliminary data.</text>
</comment>
<dbReference type="Pfam" id="PF01479">
    <property type="entry name" value="S4"/>
    <property type="match status" value="1"/>
</dbReference>
<dbReference type="RefSeq" id="WP_341542374.1">
    <property type="nucleotide sequence ID" value="NZ_JBAKAP010000008.1"/>
</dbReference>
<evidence type="ECO:0000256" key="2">
    <source>
        <dbReference type="ARBA" id="ARBA00022884"/>
    </source>
</evidence>
<dbReference type="InterPro" id="IPR006145">
    <property type="entry name" value="PsdUridine_synth_RsuA/RluA"/>
</dbReference>
<evidence type="ECO:0000313" key="8">
    <source>
        <dbReference type="Proteomes" id="UP001378242"/>
    </source>
</evidence>
<comment type="similarity">
    <text evidence="1">Belongs to the pseudouridine synthase RsuA family.</text>
</comment>
<dbReference type="Gene3D" id="3.30.70.1560">
    <property type="entry name" value="Alpha-L RNA-binding motif"/>
    <property type="match status" value="1"/>
</dbReference>
<dbReference type="Gene3D" id="3.10.290.10">
    <property type="entry name" value="RNA-binding S4 domain"/>
    <property type="match status" value="1"/>
</dbReference>
<dbReference type="SUPFAM" id="SSF55120">
    <property type="entry name" value="Pseudouridine synthase"/>
    <property type="match status" value="1"/>
</dbReference>
<dbReference type="PROSITE" id="PS01149">
    <property type="entry name" value="PSI_RSU"/>
    <property type="match status" value="1"/>
</dbReference>
<dbReference type="SUPFAM" id="SSF55174">
    <property type="entry name" value="Alpha-L RNA-binding motif"/>
    <property type="match status" value="1"/>
</dbReference>
<evidence type="ECO:0000313" key="7">
    <source>
        <dbReference type="EMBL" id="MEL0616919.1"/>
    </source>
</evidence>
<accession>A0ABU9GGV4</accession>
<dbReference type="Proteomes" id="UP001378242">
    <property type="component" value="Unassembled WGS sequence"/>
</dbReference>
<dbReference type="InterPro" id="IPR036986">
    <property type="entry name" value="S4_RNA-bd_sf"/>
</dbReference>
<dbReference type="PANTHER" id="PTHR47683:SF4">
    <property type="entry name" value="PSEUDOURIDINE SYNTHASE"/>
    <property type="match status" value="1"/>
</dbReference>
<evidence type="ECO:0000256" key="1">
    <source>
        <dbReference type="ARBA" id="ARBA00008348"/>
    </source>
</evidence>
<gene>
    <name evidence="7" type="ORF">V6243_08735</name>
</gene>
<protein>
    <submittedName>
        <fullName evidence="7">Pseudouridine synthase</fullName>
    </submittedName>
</protein>